<dbReference type="EMBL" id="LAZR01001307">
    <property type="protein sequence ID" value="KKN46877.1"/>
    <property type="molecule type" value="Genomic_DNA"/>
</dbReference>
<dbReference type="SUPFAM" id="SSF49899">
    <property type="entry name" value="Concanavalin A-like lectins/glucanases"/>
    <property type="match status" value="1"/>
</dbReference>
<gene>
    <name evidence="1" type="ORF">LCGC14_0668440</name>
</gene>
<dbReference type="Pfam" id="PF13385">
    <property type="entry name" value="Laminin_G_3"/>
    <property type="match status" value="1"/>
</dbReference>
<dbReference type="Gene3D" id="2.60.120.200">
    <property type="match status" value="1"/>
</dbReference>
<name>A0A0F9RBT5_9ZZZZ</name>
<proteinExistence type="predicted"/>
<comment type="caution">
    <text evidence="1">The sequence shown here is derived from an EMBL/GenBank/DDBJ whole genome shotgun (WGS) entry which is preliminary data.</text>
</comment>
<accession>A0A0F9RBT5</accession>
<sequence length="247" mass="26514">MLRLTNLAGFSAAKARGQAIPGNPPVTDPDFASVKLLLGFNGVDGATITADESDNAAVLNSFIENAQLDQAQQKWGSASLLLDGDGDAVHWDDDADFAIGSGEYTIDAWLRPASVPGVNVVFLEQWSSVQRSISFGTHATGTQISLRTSTTGNTTTSTLLSGTLTWNVDQWYHVASDRDSGGVIRIYRDGVFLAKHTQATTLHDSTRVLEVGTDFDGHIDDLRYTVGVARYASDSGYTVPTEAFPRQ</sequence>
<evidence type="ECO:0008006" key="2">
    <source>
        <dbReference type="Google" id="ProtNLM"/>
    </source>
</evidence>
<dbReference type="AlphaFoldDB" id="A0A0F9RBT5"/>
<evidence type="ECO:0000313" key="1">
    <source>
        <dbReference type="EMBL" id="KKN46877.1"/>
    </source>
</evidence>
<protein>
    <recommendedName>
        <fullName evidence="2">LamG-like jellyroll fold domain-containing protein</fullName>
    </recommendedName>
</protein>
<reference evidence="1" key="1">
    <citation type="journal article" date="2015" name="Nature">
        <title>Complex archaea that bridge the gap between prokaryotes and eukaryotes.</title>
        <authorList>
            <person name="Spang A."/>
            <person name="Saw J.H."/>
            <person name="Jorgensen S.L."/>
            <person name="Zaremba-Niedzwiedzka K."/>
            <person name="Martijn J."/>
            <person name="Lind A.E."/>
            <person name="van Eijk R."/>
            <person name="Schleper C."/>
            <person name="Guy L."/>
            <person name="Ettema T.J."/>
        </authorList>
    </citation>
    <scope>NUCLEOTIDE SEQUENCE</scope>
</reference>
<organism evidence="1">
    <name type="scientific">marine sediment metagenome</name>
    <dbReference type="NCBI Taxonomy" id="412755"/>
    <lineage>
        <taxon>unclassified sequences</taxon>
        <taxon>metagenomes</taxon>
        <taxon>ecological metagenomes</taxon>
    </lineage>
</organism>
<dbReference type="InterPro" id="IPR013320">
    <property type="entry name" value="ConA-like_dom_sf"/>
</dbReference>